<dbReference type="AlphaFoldDB" id="A0A412NHD4"/>
<evidence type="ECO:0000256" key="3">
    <source>
        <dbReference type="PIRNR" id="PIRNR002070"/>
    </source>
</evidence>
<dbReference type="GO" id="GO:0009295">
    <property type="term" value="C:nucleoid"/>
    <property type="evidence" value="ECO:0007669"/>
    <property type="project" value="TreeGrafter"/>
</dbReference>
<dbReference type="PIRSF" id="PIRSF002070">
    <property type="entry name" value="SSB"/>
    <property type="match status" value="1"/>
</dbReference>
<sequence>MNVVILTGRLTADPELRYTQQGTPCTSFNLAVDRASKDDTADFPTIVAWDKTAEFLQKYMSKGSKIVVRGEIRTRNYTDNDGKNRKVTEVVADRVEFADSKNQGPFA</sequence>
<dbReference type="RefSeq" id="WP_118046943.1">
    <property type="nucleotide sequence ID" value="NZ_QRWQ01000008.1"/>
</dbReference>
<dbReference type="PANTHER" id="PTHR10302:SF27">
    <property type="entry name" value="SINGLE-STRANDED DNA-BINDING PROTEIN"/>
    <property type="match status" value="1"/>
</dbReference>
<name>A0A412NHD4_MEDGN</name>
<proteinExistence type="inferred from homology"/>
<dbReference type="Gene3D" id="2.40.50.140">
    <property type="entry name" value="Nucleic acid-binding proteins"/>
    <property type="match status" value="1"/>
</dbReference>
<dbReference type="HAMAP" id="MF_00984">
    <property type="entry name" value="SSB"/>
    <property type="match status" value="1"/>
</dbReference>
<evidence type="ECO:0000313" key="5">
    <source>
        <dbReference type="Proteomes" id="UP000283834"/>
    </source>
</evidence>
<dbReference type="GO" id="GO:0006260">
    <property type="term" value="P:DNA replication"/>
    <property type="evidence" value="ECO:0007669"/>
    <property type="project" value="InterPro"/>
</dbReference>
<evidence type="ECO:0000256" key="1">
    <source>
        <dbReference type="ARBA" id="ARBA00023125"/>
    </source>
</evidence>
<comment type="caution">
    <text evidence="4">The sequence shown here is derived from an EMBL/GenBank/DDBJ whole genome shotgun (WGS) entry which is preliminary data.</text>
</comment>
<accession>A0A412NHD4</accession>
<evidence type="ECO:0000256" key="2">
    <source>
        <dbReference type="HAMAP-Rule" id="MF_00984"/>
    </source>
</evidence>
<dbReference type="InterPro" id="IPR011344">
    <property type="entry name" value="ssDNA-bd"/>
</dbReference>
<dbReference type="InterPro" id="IPR012340">
    <property type="entry name" value="NA-bd_OB-fold"/>
</dbReference>
<dbReference type="PROSITE" id="PS50935">
    <property type="entry name" value="SSB"/>
    <property type="match status" value="1"/>
</dbReference>
<dbReference type="NCBIfam" id="TIGR00621">
    <property type="entry name" value="ssb"/>
    <property type="match status" value="1"/>
</dbReference>
<protein>
    <recommendedName>
        <fullName evidence="2 3">Single-stranded DNA-binding protein</fullName>
        <shortName evidence="2">SSB</shortName>
    </recommendedName>
</protein>
<dbReference type="Proteomes" id="UP000283834">
    <property type="component" value="Unassembled WGS sequence"/>
</dbReference>
<dbReference type="CDD" id="cd04496">
    <property type="entry name" value="SSB_OBF"/>
    <property type="match status" value="1"/>
</dbReference>
<dbReference type="SUPFAM" id="SSF50249">
    <property type="entry name" value="Nucleic acid-binding proteins"/>
    <property type="match status" value="1"/>
</dbReference>
<comment type="caution">
    <text evidence="2">Lacks conserved residue(s) required for the propagation of feature annotation.</text>
</comment>
<gene>
    <name evidence="4" type="ORF">DWX36_09785</name>
</gene>
<dbReference type="EMBL" id="QRWQ01000008">
    <property type="protein sequence ID" value="RGT38414.1"/>
    <property type="molecule type" value="Genomic_DNA"/>
</dbReference>
<comment type="subunit">
    <text evidence="2">Homotetramer.</text>
</comment>
<evidence type="ECO:0000313" key="4">
    <source>
        <dbReference type="EMBL" id="RGT38414.1"/>
    </source>
</evidence>
<dbReference type="GO" id="GO:0003697">
    <property type="term" value="F:single-stranded DNA binding"/>
    <property type="evidence" value="ECO:0007669"/>
    <property type="project" value="UniProtKB-UniRule"/>
</dbReference>
<dbReference type="PANTHER" id="PTHR10302">
    <property type="entry name" value="SINGLE-STRANDED DNA-BINDING PROTEIN"/>
    <property type="match status" value="1"/>
</dbReference>
<organism evidence="4 5">
    <name type="scientific">Mediterraneibacter gnavus</name>
    <name type="common">Ruminococcus gnavus</name>
    <dbReference type="NCBI Taxonomy" id="33038"/>
    <lineage>
        <taxon>Bacteria</taxon>
        <taxon>Bacillati</taxon>
        <taxon>Bacillota</taxon>
        <taxon>Clostridia</taxon>
        <taxon>Lachnospirales</taxon>
        <taxon>Lachnospiraceae</taxon>
        <taxon>Mediterraneibacter</taxon>
    </lineage>
</organism>
<keyword evidence="1 2" id="KW-0238">DNA-binding</keyword>
<dbReference type="InterPro" id="IPR000424">
    <property type="entry name" value="Primosome_PriB/ssb"/>
</dbReference>
<dbReference type="Pfam" id="PF00436">
    <property type="entry name" value="SSB"/>
    <property type="match status" value="1"/>
</dbReference>
<reference evidence="4 5" key="1">
    <citation type="submission" date="2018-08" db="EMBL/GenBank/DDBJ databases">
        <title>A genome reference for cultivated species of the human gut microbiota.</title>
        <authorList>
            <person name="Zou Y."/>
            <person name="Xue W."/>
            <person name="Luo G."/>
        </authorList>
    </citation>
    <scope>NUCLEOTIDE SEQUENCE [LARGE SCALE GENOMIC DNA]</scope>
    <source>
        <strain evidence="4 5">AF19-16AC</strain>
    </source>
</reference>